<dbReference type="RefSeq" id="WP_106877351.1">
    <property type="nucleotide sequence ID" value="NZ_PYEP01000004.1"/>
</dbReference>
<dbReference type="Proteomes" id="UP000240212">
    <property type="component" value="Unassembled WGS sequence"/>
</dbReference>
<keyword evidence="2" id="KW-1185">Reference proteome</keyword>
<evidence type="ECO:0000313" key="2">
    <source>
        <dbReference type="Proteomes" id="UP000240212"/>
    </source>
</evidence>
<organism evidence="1 2">
    <name type="scientific">Siccibacter turicensis</name>
    <dbReference type="NCBI Taxonomy" id="357233"/>
    <lineage>
        <taxon>Bacteria</taxon>
        <taxon>Pseudomonadati</taxon>
        <taxon>Pseudomonadota</taxon>
        <taxon>Gammaproteobacteria</taxon>
        <taxon>Enterobacterales</taxon>
        <taxon>Enterobacteriaceae</taxon>
        <taxon>Siccibacter</taxon>
    </lineage>
</organism>
<dbReference type="AlphaFoldDB" id="A0A2P8VJM6"/>
<sequence length="144" mass="16146">MFRQLLIITLAAIPVISYAGCESVGLSMESTLFNSVAKELNIDTSTVQRNQTKVEIIDKSVVSERYAKSLATLDHADAIDKGKATLPEKDYFTSYYSNNTQSLTAKYTYINKDKKKDVFIASSIISDDECSIRFNGYITLSREF</sequence>
<evidence type="ECO:0000313" key="1">
    <source>
        <dbReference type="EMBL" id="PSN07755.1"/>
    </source>
</evidence>
<proteinExistence type="predicted"/>
<protein>
    <submittedName>
        <fullName evidence="1">Shiga toxin A subunit</fullName>
    </submittedName>
</protein>
<accession>A0A2P8VJM6</accession>
<dbReference type="OrthoDB" id="6539815at2"/>
<name>A0A2P8VJM6_9ENTR</name>
<dbReference type="EMBL" id="PYEP01000004">
    <property type="protein sequence ID" value="PSN07755.1"/>
    <property type="molecule type" value="Genomic_DNA"/>
</dbReference>
<comment type="caution">
    <text evidence="1">The sequence shown here is derived from an EMBL/GenBank/DDBJ whole genome shotgun (WGS) entry which is preliminary data.</text>
</comment>
<reference evidence="1 2" key="1">
    <citation type="submission" date="2018-03" db="EMBL/GenBank/DDBJ databases">
        <title>Draft genome sequence of the first documented clinical Siccibacter turicensis isolate in Austria.</title>
        <authorList>
            <person name="Lepuschitz S."/>
            <person name="Pekard-Amenitsch S."/>
            <person name="Haunold R."/>
            <person name="Schill S."/>
            <person name="Mach R."/>
            <person name="Allerberger F."/>
            <person name="Ruppitsch W."/>
            <person name="Forsythe S.J."/>
        </authorList>
    </citation>
    <scope>NUCLEOTIDE SEQUENCE [LARGE SCALE GENOMIC DNA]</scope>
    <source>
        <strain evidence="1 2">6100069499-17</strain>
    </source>
</reference>
<gene>
    <name evidence="1" type="ORF">C7G83_11565</name>
</gene>